<dbReference type="CDD" id="cd14136">
    <property type="entry name" value="STKc_SRPK"/>
    <property type="match status" value="1"/>
</dbReference>
<evidence type="ECO:0000256" key="8">
    <source>
        <dbReference type="ARBA" id="ARBA00048679"/>
    </source>
</evidence>
<feature type="region of interest" description="Disordered" evidence="10">
    <location>
        <begin position="1"/>
        <end position="27"/>
    </location>
</feature>
<protein>
    <recommendedName>
        <fullName evidence="1">non-specific serine/threonine protein kinase</fullName>
        <ecNumber evidence="1">2.7.11.1</ecNumber>
    </recommendedName>
</protein>
<dbReference type="GO" id="GO:0000245">
    <property type="term" value="P:spliceosomal complex assembly"/>
    <property type="evidence" value="ECO:0000318"/>
    <property type="project" value="GO_Central"/>
</dbReference>
<sequence length="546" mass="61052">MGGGHDDTTTESSDFTSEDEGTEDYRRGGYHAVRIGDTFSSGRYVVQSKLGWGHFSTVWLAWDSHHSRYVALKVQKSAQHYTEAALDEITILQQIAEGDTDDKKCVVKLLDHFKHSGPNGQHVCMVFEYLGDNLLTLIKYSDYRGMPINMVKEICFHILVGLDYLHKQLSIIHTDLKPENILLLSTIDPSKDPRKSGAPLILPNSKDKTMLESTAARDTKTSNGDFIKNHKKNIKRKAKQAAHGCAEKEASEGVDGNHETSGAVESSPNASSAREQASSSAGTSRLSDADGMKLKEQGNRRGSRTVRQKLLASADVKCKLVDFGNACWTYKQFTNDIQTRQYRCPEVILGSKYSTSADLWSFACICFELATGDVLFDPHSGDNFDRDEDHLALMMELLGMMPRKIALGGRYSRDFFNRYGDLRHIRRLRFWPLNKVLMEKYDFSEKDASDMSDFLVSILDFVPEKRPTAGQCLLHPWMNAGPRLLEPSVPSSNHNPGAETANSDQKNKDKDEREAMEAGIGNIAINSDSKPLMHSPSKKVFQGSRK</sequence>
<feature type="compositionally biased region" description="Polar residues" evidence="10">
    <location>
        <begin position="489"/>
        <end position="504"/>
    </location>
</feature>
<dbReference type="Proteomes" id="UP000002051">
    <property type="component" value="Unassembled WGS sequence"/>
</dbReference>
<evidence type="ECO:0000313" key="12">
    <source>
        <dbReference type="EMBL" id="AES60653.1"/>
    </source>
</evidence>
<dbReference type="PaxDb" id="3880-AES60653"/>
<gene>
    <name evidence="14" type="primary">11434131</name>
    <name evidence="12" type="ordered locus">MTR_1g061690</name>
    <name evidence="13" type="ORF">MtrunA17_Chr1g0179611</name>
</gene>
<feature type="compositionally biased region" description="Basic and acidic residues" evidence="10">
    <location>
        <begin position="245"/>
        <end position="258"/>
    </location>
</feature>
<evidence type="ECO:0000256" key="4">
    <source>
        <dbReference type="ARBA" id="ARBA00022741"/>
    </source>
</evidence>
<feature type="compositionally biased region" description="Polar residues" evidence="10">
    <location>
        <begin position="259"/>
        <end position="269"/>
    </location>
</feature>
<feature type="region of interest" description="Disordered" evidence="10">
    <location>
        <begin position="192"/>
        <end position="306"/>
    </location>
</feature>
<evidence type="ECO:0000313" key="14">
    <source>
        <dbReference type="EnsemblPlants" id="AES60653"/>
    </source>
</evidence>
<reference evidence="12 15" key="1">
    <citation type="journal article" date="2011" name="Nature">
        <title>The Medicago genome provides insight into the evolution of rhizobial symbioses.</title>
        <authorList>
            <person name="Young N.D."/>
            <person name="Debelle F."/>
            <person name="Oldroyd G.E."/>
            <person name="Geurts R."/>
            <person name="Cannon S.B."/>
            <person name="Udvardi M.K."/>
            <person name="Benedito V.A."/>
            <person name="Mayer K.F."/>
            <person name="Gouzy J."/>
            <person name="Schoof H."/>
            <person name="Van de Peer Y."/>
            <person name="Proost S."/>
            <person name="Cook D.R."/>
            <person name="Meyers B.C."/>
            <person name="Spannagl M."/>
            <person name="Cheung F."/>
            <person name="De Mita S."/>
            <person name="Krishnakumar V."/>
            <person name="Gundlach H."/>
            <person name="Zhou S."/>
            <person name="Mudge J."/>
            <person name="Bharti A.K."/>
            <person name="Murray J.D."/>
            <person name="Naoumkina M.A."/>
            <person name="Rosen B."/>
            <person name="Silverstein K.A."/>
            <person name="Tang H."/>
            <person name="Rombauts S."/>
            <person name="Zhao P.X."/>
            <person name="Zhou P."/>
            <person name="Barbe V."/>
            <person name="Bardou P."/>
            <person name="Bechner M."/>
            <person name="Bellec A."/>
            <person name="Berger A."/>
            <person name="Berges H."/>
            <person name="Bidwell S."/>
            <person name="Bisseling T."/>
            <person name="Choisne N."/>
            <person name="Couloux A."/>
            <person name="Denny R."/>
            <person name="Deshpande S."/>
            <person name="Dai X."/>
            <person name="Doyle J.J."/>
            <person name="Dudez A.M."/>
            <person name="Farmer A.D."/>
            <person name="Fouteau S."/>
            <person name="Franken C."/>
            <person name="Gibelin C."/>
            <person name="Gish J."/>
            <person name="Goldstein S."/>
            <person name="Gonzalez A.J."/>
            <person name="Green P.J."/>
            <person name="Hallab A."/>
            <person name="Hartog M."/>
            <person name="Hua A."/>
            <person name="Humphray S.J."/>
            <person name="Jeong D.H."/>
            <person name="Jing Y."/>
            <person name="Jocker A."/>
            <person name="Kenton S.M."/>
            <person name="Kim D.J."/>
            <person name="Klee K."/>
            <person name="Lai H."/>
            <person name="Lang C."/>
            <person name="Lin S."/>
            <person name="Macmil S.L."/>
            <person name="Magdelenat G."/>
            <person name="Matthews L."/>
            <person name="McCorrison J."/>
            <person name="Monaghan E.L."/>
            <person name="Mun J.H."/>
            <person name="Najar F.Z."/>
            <person name="Nicholson C."/>
            <person name="Noirot C."/>
            <person name="O'Bleness M."/>
            <person name="Paule C.R."/>
            <person name="Poulain J."/>
            <person name="Prion F."/>
            <person name="Qin B."/>
            <person name="Qu C."/>
            <person name="Retzel E.F."/>
            <person name="Riddle C."/>
            <person name="Sallet E."/>
            <person name="Samain S."/>
            <person name="Samson N."/>
            <person name="Sanders I."/>
            <person name="Saurat O."/>
            <person name="Scarpelli C."/>
            <person name="Schiex T."/>
            <person name="Segurens B."/>
            <person name="Severin A.J."/>
            <person name="Sherrier D.J."/>
            <person name="Shi R."/>
            <person name="Sims S."/>
            <person name="Singer S.R."/>
            <person name="Sinharoy S."/>
            <person name="Sterck L."/>
            <person name="Viollet A."/>
            <person name="Wang B.B."/>
            <person name="Wang K."/>
            <person name="Wang M."/>
            <person name="Wang X."/>
            <person name="Warfsmann J."/>
            <person name="Weissenbach J."/>
            <person name="White D.D."/>
            <person name="White J.D."/>
            <person name="Wiley G.B."/>
            <person name="Wincker P."/>
            <person name="Xing Y."/>
            <person name="Yang L."/>
            <person name="Yao Z."/>
            <person name="Ying F."/>
            <person name="Zhai J."/>
            <person name="Zhou L."/>
            <person name="Zuber A."/>
            <person name="Denarie J."/>
            <person name="Dixon R.A."/>
            <person name="May G.D."/>
            <person name="Schwartz D.C."/>
            <person name="Rogers J."/>
            <person name="Quetier F."/>
            <person name="Town C.D."/>
            <person name="Roe B.A."/>
        </authorList>
    </citation>
    <scope>NUCLEOTIDE SEQUENCE [LARGE SCALE GENOMIC DNA]</scope>
    <source>
        <strain evidence="12">A17</strain>
        <strain evidence="14 15">cv. Jemalong A17</strain>
    </source>
</reference>
<dbReference type="InterPro" id="IPR000719">
    <property type="entry name" value="Prot_kinase_dom"/>
</dbReference>
<evidence type="ECO:0000313" key="15">
    <source>
        <dbReference type="Proteomes" id="UP000002051"/>
    </source>
</evidence>
<dbReference type="PROSITE" id="PS00108">
    <property type="entry name" value="PROTEIN_KINASE_ST"/>
    <property type="match status" value="1"/>
</dbReference>
<proteinExistence type="predicted"/>
<dbReference type="PANTHER" id="PTHR47634:SF2">
    <property type="entry name" value="PROTEIN KINASE DOMAIN-CONTAINING PROTEIN"/>
    <property type="match status" value="1"/>
</dbReference>
<evidence type="ECO:0000256" key="3">
    <source>
        <dbReference type="ARBA" id="ARBA00022679"/>
    </source>
</evidence>
<evidence type="ECO:0000256" key="9">
    <source>
        <dbReference type="PROSITE-ProRule" id="PRU10141"/>
    </source>
</evidence>
<dbReference type="Pfam" id="PF00069">
    <property type="entry name" value="Pkinase"/>
    <property type="match status" value="2"/>
</dbReference>
<evidence type="ECO:0000313" key="13">
    <source>
        <dbReference type="EMBL" id="RHN79649.1"/>
    </source>
</evidence>
<feature type="compositionally biased region" description="Basic and acidic residues" evidence="10">
    <location>
        <begin position="505"/>
        <end position="516"/>
    </location>
</feature>
<name>G7I9C7_MEDTR</name>
<dbReference type="FunFam" id="3.30.200.20:FF:000076">
    <property type="entry name" value="CMGC/SRPK protein kinase"/>
    <property type="match status" value="1"/>
</dbReference>
<dbReference type="InterPro" id="IPR008271">
    <property type="entry name" value="Ser/Thr_kinase_AS"/>
</dbReference>
<reference evidence="12 15" key="2">
    <citation type="journal article" date="2014" name="BMC Genomics">
        <title>An improved genome release (version Mt4.0) for the model legume Medicago truncatula.</title>
        <authorList>
            <person name="Tang H."/>
            <person name="Krishnakumar V."/>
            <person name="Bidwell S."/>
            <person name="Rosen B."/>
            <person name="Chan A."/>
            <person name="Zhou S."/>
            <person name="Gentzbittel L."/>
            <person name="Childs K.L."/>
            <person name="Yandell M."/>
            <person name="Gundlach H."/>
            <person name="Mayer K.F."/>
            <person name="Schwartz D.C."/>
            <person name="Town C.D."/>
        </authorList>
    </citation>
    <scope>GENOME REANNOTATION</scope>
    <source>
        <strain evidence="14 15">cv. Jemalong A17</strain>
    </source>
</reference>
<evidence type="ECO:0000259" key="11">
    <source>
        <dbReference type="PROSITE" id="PS50011"/>
    </source>
</evidence>
<feature type="domain" description="Protein kinase" evidence="11">
    <location>
        <begin position="44"/>
        <end position="478"/>
    </location>
</feature>
<evidence type="ECO:0000256" key="2">
    <source>
        <dbReference type="ARBA" id="ARBA00022527"/>
    </source>
</evidence>
<evidence type="ECO:0000256" key="6">
    <source>
        <dbReference type="ARBA" id="ARBA00022840"/>
    </source>
</evidence>
<comment type="catalytic activity">
    <reaction evidence="8">
        <text>L-seryl-[protein] + ATP = O-phospho-L-seryl-[protein] + ADP + H(+)</text>
        <dbReference type="Rhea" id="RHEA:17989"/>
        <dbReference type="Rhea" id="RHEA-COMP:9863"/>
        <dbReference type="Rhea" id="RHEA-COMP:11604"/>
        <dbReference type="ChEBI" id="CHEBI:15378"/>
        <dbReference type="ChEBI" id="CHEBI:29999"/>
        <dbReference type="ChEBI" id="CHEBI:30616"/>
        <dbReference type="ChEBI" id="CHEBI:83421"/>
        <dbReference type="ChEBI" id="CHEBI:456216"/>
        <dbReference type="EC" id="2.7.11.1"/>
    </reaction>
</comment>
<dbReference type="STRING" id="3880.G7I9C7"/>
<dbReference type="EMBL" id="CM001217">
    <property type="protein sequence ID" value="AES60653.1"/>
    <property type="molecule type" value="Genomic_DNA"/>
</dbReference>
<dbReference type="EC" id="2.7.11.1" evidence="1"/>
<feature type="compositionally biased region" description="Low complexity" evidence="10">
    <location>
        <begin position="270"/>
        <end position="281"/>
    </location>
</feature>
<reference evidence="13" key="5">
    <citation type="journal article" date="2018" name="Nat. Plants">
        <title>Whole-genome landscape of Medicago truncatula symbiotic genes.</title>
        <authorList>
            <person name="Pecrix Y."/>
            <person name="Gamas P."/>
            <person name="Carrere S."/>
        </authorList>
    </citation>
    <scope>NUCLEOTIDE SEQUENCE</scope>
    <source>
        <tissue evidence="13">Leaves</tissue>
    </source>
</reference>
<dbReference type="HOGENOM" id="CLU_000288_81_13_1"/>
<dbReference type="GO" id="GO:0004674">
    <property type="term" value="F:protein serine/threonine kinase activity"/>
    <property type="evidence" value="ECO:0000318"/>
    <property type="project" value="GO_Central"/>
</dbReference>
<dbReference type="SUPFAM" id="SSF56112">
    <property type="entry name" value="Protein kinase-like (PK-like)"/>
    <property type="match status" value="1"/>
</dbReference>
<dbReference type="Gramene" id="rna3467">
    <property type="protein sequence ID" value="RHN79649.1"/>
    <property type="gene ID" value="gene3467"/>
</dbReference>
<comment type="catalytic activity">
    <reaction evidence="7">
        <text>L-threonyl-[protein] + ATP = O-phospho-L-threonyl-[protein] + ADP + H(+)</text>
        <dbReference type="Rhea" id="RHEA:46608"/>
        <dbReference type="Rhea" id="RHEA-COMP:11060"/>
        <dbReference type="Rhea" id="RHEA-COMP:11605"/>
        <dbReference type="ChEBI" id="CHEBI:15378"/>
        <dbReference type="ChEBI" id="CHEBI:30013"/>
        <dbReference type="ChEBI" id="CHEBI:30616"/>
        <dbReference type="ChEBI" id="CHEBI:61977"/>
        <dbReference type="ChEBI" id="CHEBI:456216"/>
        <dbReference type="EC" id="2.7.11.1"/>
    </reaction>
</comment>
<keyword evidence="6 9" id="KW-0067">ATP-binding</keyword>
<evidence type="ECO:0000256" key="5">
    <source>
        <dbReference type="ARBA" id="ARBA00022777"/>
    </source>
</evidence>
<evidence type="ECO:0000256" key="10">
    <source>
        <dbReference type="SAM" id="MobiDB-lite"/>
    </source>
</evidence>
<dbReference type="InterPro" id="IPR051334">
    <property type="entry name" value="SRPK"/>
</dbReference>
<accession>G7I9C7</accession>
<dbReference type="KEGG" id="mtr:11434131"/>
<dbReference type="EMBL" id="PSQE01000001">
    <property type="protein sequence ID" value="RHN79649.1"/>
    <property type="molecule type" value="Genomic_DNA"/>
</dbReference>
<dbReference type="InterPro" id="IPR011009">
    <property type="entry name" value="Kinase-like_dom_sf"/>
</dbReference>
<dbReference type="OMA" id="RIPVLNC"/>
<dbReference type="PANTHER" id="PTHR47634">
    <property type="entry name" value="PROTEIN KINASE DOMAIN-CONTAINING PROTEIN-RELATED"/>
    <property type="match status" value="1"/>
</dbReference>
<keyword evidence="15" id="KW-1185">Reference proteome</keyword>
<keyword evidence="4 9" id="KW-0547">Nucleotide-binding</keyword>
<keyword evidence="5 12" id="KW-0418">Kinase</keyword>
<feature type="compositionally biased region" description="Basic and acidic residues" evidence="10">
    <location>
        <begin position="205"/>
        <end position="220"/>
    </location>
</feature>
<keyword evidence="2" id="KW-0723">Serine/threonine-protein kinase</keyword>
<dbReference type="PROSITE" id="PS50011">
    <property type="entry name" value="PROTEIN_KINASE_DOM"/>
    <property type="match status" value="1"/>
</dbReference>
<dbReference type="GO" id="GO:0050684">
    <property type="term" value="P:regulation of mRNA processing"/>
    <property type="evidence" value="ECO:0000318"/>
    <property type="project" value="GO_Central"/>
</dbReference>
<keyword evidence="3 13" id="KW-0808">Transferase</keyword>
<evidence type="ECO:0000256" key="7">
    <source>
        <dbReference type="ARBA" id="ARBA00047899"/>
    </source>
</evidence>
<dbReference type="OrthoDB" id="2649at2759"/>
<dbReference type="GO" id="GO:0005524">
    <property type="term" value="F:ATP binding"/>
    <property type="evidence" value="ECO:0007669"/>
    <property type="project" value="UniProtKB-UniRule"/>
</dbReference>
<dbReference type="Gene3D" id="3.30.200.20">
    <property type="entry name" value="Phosphorylase Kinase, domain 1"/>
    <property type="match status" value="1"/>
</dbReference>
<dbReference type="EnsemblPlants" id="AES60653">
    <property type="protein sequence ID" value="AES60653"/>
    <property type="gene ID" value="MTR_1g061690"/>
</dbReference>
<evidence type="ECO:0000313" key="16">
    <source>
        <dbReference type="Proteomes" id="UP000265566"/>
    </source>
</evidence>
<organism evidence="12 15">
    <name type="scientific">Medicago truncatula</name>
    <name type="common">Barrel medic</name>
    <name type="synonym">Medicago tribuloides</name>
    <dbReference type="NCBI Taxonomy" id="3880"/>
    <lineage>
        <taxon>Eukaryota</taxon>
        <taxon>Viridiplantae</taxon>
        <taxon>Streptophyta</taxon>
        <taxon>Embryophyta</taxon>
        <taxon>Tracheophyta</taxon>
        <taxon>Spermatophyta</taxon>
        <taxon>Magnoliopsida</taxon>
        <taxon>eudicotyledons</taxon>
        <taxon>Gunneridae</taxon>
        <taxon>Pentapetalae</taxon>
        <taxon>rosids</taxon>
        <taxon>fabids</taxon>
        <taxon>Fabales</taxon>
        <taxon>Fabaceae</taxon>
        <taxon>Papilionoideae</taxon>
        <taxon>50 kb inversion clade</taxon>
        <taxon>NPAAA clade</taxon>
        <taxon>Hologalegina</taxon>
        <taxon>IRL clade</taxon>
        <taxon>Trifolieae</taxon>
        <taxon>Medicago</taxon>
    </lineage>
</organism>
<feature type="binding site" evidence="9">
    <location>
        <position position="73"/>
    </location>
    <ligand>
        <name>ATP</name>
        <dbReference type="ChEBI" id="CHEBI:30616"/>
    </ligand>
</feature>
<dbReference type="AlphaFoldDB" id="G7I9C7"/>
<dbReference type="PROSITE" id="PS00107">
    <property type="entry name" value="PROTEIN_KINASE_ATP"/>
    <property type="match status" value="1"/>
</dbReference>
<evidence type="ECO:0000256" key="1">
    <source>
        <dbReference type="ARBA" id="ARBA00012513"/>
    </source>
</evidence>
<dbReference type="FunFam" id="1.10.510.10:FF:000339">
    <property type="entry name" value="Serine/threonine-protein kinase SRPK-like protein"/>
    <property type="match status" value="1"/>
</dbReference>
<feature type="region of interest" description="Disordered" evidence="10">
    <location>
        <begin position="484"/>
        <end position="546"/>
    </location>
</feature>
<feature type="compositionally biased region" description="Basic residues" evidence="10">
    <location>
        <begin position="229"/>
        <end position="240"/>
    </location>
</feature>
<feature type="compositionally biased region" description="Basic and acidic residues" evidence="10">
    <location>
        <begin position="287"/>
        <end position="299"/>
    </location>
</feature>
<reference evidence="14" key="3">
    <citation type="submission" date="2015-04" db="UniProtKB">
        <authorList>
            <consortium name="EnsemblPlants"/>
        </authorList>
    </citation>
    <scope>IDENTIFICATION</scope>
    <source>
        <strain evidence="14">cv. Jemalong A17</strain>
    </source>
</reference>
<dbReference type="Gene3D" id="1.10.510.10">
    <property type="entry name" value="Transferase(Phosphotransferase) domain 1"/>
    <property type="match status" value="1"/>
</dbReference>
<reference evidence="16" key="4">
    <citation type="journal article" date="2018" name="Nat. Plants">
        <title>Whole-genome landscape of Medicago truncatula symbiotic genes.</title>
        <authorList>
            <person name="Pecrix Y."/>
            <person name="Staton S.E."/>
            <person name="Sallet E."/>
            <person name="Lelandais-Briere C."/>
            <person name="Moreau S."/>
            <person name="Carrere S."/>
            <person name="Blein T."/>
            <person name="Jardinaud M.F."/>
            <person name="Latrasse D."/>
            <person name="Zouine M."/>
            <person name="Zahm M."/>
            <person name="Kreplak J."/>
            <person name="Mayjonade B."/>
            <person name="Satge C."/>
            <person name="Perez M."/>
            <person name="Cauet S."/>
            <person name="Marande W."/>
            <person name="Chantry-Darmon C."/>
            <person name="Lopez-Roques C."/>
            <person name="Bouchez O."/>
            <person name="Berard A."/>
            <person name="Debelle F."/>
            <person name="Munos S."/>
            <person name="Bendahmane A."/>
            <person name="Berges H."/>
            <person name="Niebel A."/>
            <person name="Buitink J."/>
            <person name="Frugier F."/>
            <person name="Benhamed M."/>
            <person name="Crespi M."/>
            <person name="Gouzy J."/>
            <person name="Gamas P."/>
        </authorList>
    </citation>
    <scope>NUCLEOTIDE SEQUENCE [LARGE SCALE GENOMIC DNA]</scope>
    <source>
        <strain evidence="16">cv. Jemalong A17</strain>
    </source>
</reference>
<dbReference type="eggNOG" id="KOG1290">
    <property type="taxonomic scope" value="Eukaryota"/>
</dbReference>
<dbReference type="Proteomes" id="UP000265566">
    <property type="component" value="Chromosome 1"/>
</dbReference>
<dbReference type="InterPro" id="IPR017441">
    <property type="entry name" value="Protein_kinase_ATP_BS"/>
</dbReference>
<dbReference type="SMART" id="SM00220">
    <property type="entry name" value="S_TKc"/>
    <property type="match status" value="1"/>
</dbReference>